<dbReference type="PANTHER" id="PTHR43132">
    <property type="entry name" value="ARSENICAL RESISTANCE OPERON REPRESSOR ARSR-RELATED"/>
    <property type="match status" value="1"/>
</dbReference>
<proteinExistence type="predicted"/>
<dbReference type="Gene3D" id="1.10.10.10">
    <property type="entry name" value="Winged helix-like DNA-binding domain superfamily/Winged helix DNA-binding domain"/>
    <property type="match status" value="1"/>
</dbReference>
<dbReference type="InterPro" id="IPR001845">
    <property type="entry name" value="HTH_ArsR_DNA-bd_dom"/>
</dbReference>
<gene>
    <name evidence="5" type="ORF">GCM10009560_22380</name>
</gene>
<dbReference type="Proteomes" id="UP001501578">
    <property type="component" value="Unassembled WGS sequence"/>
</dbReference>
<reference evidence="5 6" key="1">
    <citation type="journal article" date="2019" name="Int. J. Syst. Evol. Microbiol.">
        <title>The Global Catalogue of Microorganisms (GCM) 10K type strain sequencing project: providing services to taxonomists for standard genome sequencing and annotation.</title>
        <authorList>
            <consortium name="The Broad Institute Genomics Platform"/>
            <consortium name="The Broad Institute Genome Sequencing Center for Infectious Disease"/>
            <person name="Wu L."/>
            <person name="Ma J."/>
        </authorList>
    </citation>
    <scope>NUCLEOTIDE SEQUENCE [LARGE SCALE GENOMIC DNA]</scope>
    <source>
        <strain evidence="5 6">JCM 11136</strain>
    </source>
</reference>
<dbReference type="InterPro" id="IPR051011">
    <property type="entry name" value="Metal_resp_trans_reg"/>
</dbReference>
<dbReference type="RefSeq" id="WP_343949703.1">
    <property type="nucleotide sequence ID" value="NZ_BAAAHQ010000009.1"/>
</dbReference>
<keyword evidence="3" id="KW-0804">Transcription</keyword>
<dbReference type="SUPFAM" id="SSF46785">
    <property type="entry name" value="Winged helix' DNA-binding domain"/>
    <property type="match status" value="1"/>
</dbReference>
<protein>
    <submittedName>
        <fullName evidence="5">DUF5937 family protein</fullName>
    </submittedName>
</protein>
<name>A0ABN1P5Q6_9ACTN</name>
<dbReference type="SMART" id="SM00418">
    <property type="entry name" value="HTH_ARSR"/>
    <property type="match status" value="1"/>
</dbReference>
<dbReference type="InterPro" id="IPR036388">
    <property type="entry name" value="WH-like_DNA-bd_sf"/>
</dbReference>
<keyword evidence="2" id="KW-0238">DNA-binding</keyword>
<evidence type="ECO:0000313" key="6">
    <source>
        <dbReference type="Proteomes" id="UP001501578"/>
    </source>
</evidence>
<dbReference type="CDD" id="cd00090">
    <property type="entry name" value="HTH_ARSR"/>
    <property type="match status" value="1"/>
</dbReference>
<sequence>MSLELTFTAEDVARTRFALSPLWEVVASVRVLKEPSGLNRPWAEQARRRLSGVDWRLLSDLVPVPTRTLVGFVSPPPATTLPGLDRELDGLLAGEDTVREELDAWTDGPRTRRVAALYADPAAGLARLADEIRAYWQAAVEPVWPQVRTLLEGDLLYRARLLSQGGVRAVLADLDDGITWADERLRLAHRHCRGVRSLDGRGLLLVPSVFTWPRIFSITAAPCQPTLRYPPRGIATLWERRPADPPGALAAVLGTTRARLLAELDQPASTRELAVRTGLSEPGASQHLTALRRAGLCTAHRTGRYVLYARTAVADTLLAGRPYLEETPTPRSNSR</sequence>
<dbReference type="InterPro" id="IPR011991">
    <property type="entry name" value="ArsR-like_HTH"/>
</dbReference>
<comment type="caution">
    <text evidence="5">The sequence shown here is derived from an EMBL/GenBank/DDBJ whole genome shotgun (WGS) entry which is preliminary data.</text>
</comment>
<dbReference type="PANTHER" id="PTHR43132:SF8">
    <property type="entry name" value="HTH-TYPE TRANSCRIPTIONAL REGULATOR KMTR"/>
    <property type="match status" value="1"/>
</dbReference>
<evidence type="ECO:0000256" key="1">
    <source>
        <dbReference type="ARBA" id="ARBA00023015"/>
    </source>
</evidence>
<evidence type="ECO:0000313" key="5">
    <source>
        <dbReference type="EMBL" id="GAA0922827.1"/>
    </source>
</evidence>
<evidence type="ECO:0000259" key="4">
    <source>
        <dbReference type="SMART" id="SM00418"/>
    </source>
</evidence>
<dbReference type="Pfam" id="PF19361">
    <property type="entry name" value="DUF5937"/>
    <property type="match status" value="1"/>
</dbReference>
<evidence type="ECO:0000256" key="3">
    <source>
        <dbReference type="ARBA" id="ARBA00023163"/>
    </source>
</evidence>
<dbReference type="EMBL" id="BAAAHQ010000009">
    <property type="protein sequence ID" value="GAA0922827.1"/>
    <property type="molecule type" value="Genomic_DNA"/>
</dbReference>
<dbReference type="PRINTS" id="PR00778">
    <property type="entry name" value="HTHARSR"/>
</dbReference>
<organism evidence="5 6">
    <name type="scientific">Nonomuraea longicatena</name>
    <dbReference type="NCBI Taxonomy" id="83682"/>
    <lineage>
        <taxon>Bacteria</taxon>
        <taxon>Bacillati</taxon>
        <taxon>Actinomycetota</taxon>
        <taxon>Actinomycetes</taxon>
        <taxon>Streptosporangiales</taxon>
        <taxon>Streptosporangiaceae</taxon>
        <taxon>Nonomuraea</taxon>
    </lineage>
</organism>
<keyword evidence="6" id="KW-1185">Reference proteome</keyword>
<keyword evidence="1" id="KW-0805">Transcription regulation</keyword>
<dbReference type="Pfam" id="PF12840">
    <property type="entry name" value="HTH_20"/>
    <property type="match status" value="1"/>
</dbReference>
<evidence type="ECO:0000256" key="2">
    <source>
        <dbReference type="ARBA" id="ARBA00023125"/>
    </source>
</evidence>
<dbReference type="InterPro" id="IPR036390">
    <property type="entry name" value="WH_DNA-bd_sf"/>
</dbReference>
<accession>A0ABN1P5Q6</accession>
<feature type="domain" description="HTH arsR-type" evidence="4">
    <location>
        <begin position="247"/>
        <end position="322"/>
    </location>
</feature>
<dbReference type="InterPro" id="IPR045981">
    <property type="entry name" value="DUF5937"/>
</dbReference>